<name>A0A6N7PZF8_9BACT</name>
<reference evidence="1 2" key="1">
    <citation type="submission" date="2019-10" db="EMBL/GenBank/DDBJ databases">
        <title>A soil myxobacterium in the family Polyangiaceae.</title>
        <authorList>
            <person name="Li Y."/>
            <person name="Wang J."/>
        </authorList>
    </citation>
    <scope>NUCLEOTIDE SEQUENCE [LARGE SCALE GENOMIC DNA]</scope>
    <source>
        <strain evidence="1 2">DSM 14734</strain>
    </source>
</reference>
<dbReference type="RefSeq" id="WP_153822684.1">
    <property type="nucleotide sequence ID" value="NZ_WJIE01000009.1"/>
</dbReference>
<dbReference type="AlphaFoldDB" id="A0A6N7PZF8"/>
<accession>A0A6N7PZF8</accession>
<dbReference type="PROSITE" id="PS51257">
    <property type="entry name" value="PROKAR_LIPOPROTEIN"/>
    <property type="match status" value="1"/>
</dbReference>
<dbReference type="EMBL" id="WJIE01000009">
    <property type="protein sequence ID" value="MRG95870.1"/>
    <property type="molecule type" value="Genomic_DNA"/>
</dbReference>
<evidence type="ECO:0000313" key="1">
    <source>
        <dbReference type="EMBL" id="MRG95870.1"/>
    </source>
</evidence>
<evidence type="ECO:0000313" key="2">
    <source>
        <dbReference type="Proteomes" id="UP000440224"/>
    </source>
</evidence>
<keyword evidence="2" id="KW-1185">Reference proteome</keyword>
<protein>
    <recommendedName>
        <fullName evidence="3">Lipoprotein</fullName>
    </recommendedName>
</protein>
<proteinExistence type="predicted"/>
<evidence type="ECO:0008006" key="3">
    <source>
        <dbReference type="Google" id="ProtNLM"/>
    </source>
</evidence>
<dbReference type="Proteomes" id="UP000440224">
    <property type="component" value="Unassembled WGS sequence"/>
</dbReference>
<gene>
    <name evidence="1" type="ORF">GF068_28705</name>
</gene>
<comment type="caution">
    <text evidence="1">The sequence shown here is derived from an EMBL/GenBank/DDBJ whole genome shotgun (WGS) entry which is preliminary data.</text>
</comment>
<sequence>MRSSAGHRVGGDDRRGARWALLVGAVMAMGTFGCSSVVSEHDVDANFTVTPHVDGTFFWWNEVTLDGDVNSYGAARLGFVRVSVAPPAEDLTFLDQILGEAVTSTGRTPLVSKTDIPAKEPDLILDVLHEGDVRPFFEDGKKVRVEWTGRTNPDFLAWPPGGIEVDVKVRLVLD</sequence>
<dbReference type="OrthoDB" id="5506972at2"/>
<organism evidence="1 2">
    <name type="scientific">Polyangium spumosum</name>
    <dbReference type="NCBI Taxonomy" id="889282"/>
    <lineage>
        <taxon>Bacteria</taxon>
        <taxon>Pseudomonadati</taxon>
        <taxon>Myxococcota</taxon>
        <taxon>Polyangia</taxon>
        <taxon>Polyangiales</taxon>
        <taxon>Polyangiaceae</taxon>
        <taxon>Polyangium</taxon>
    </lineage>
</organism>